<comment type="similarity">
    <text evidence="2">Belongs to the frataxin family.</text>
</comment>
<dbReference type="AlphaFoldDB" id="A0A8H7RSU3"/>
<evidence type="ECO:0000256" key="4">
    <source>
        <dbReference type="ARBA" id="ARBA00022434"/>
    </source>
</evidence>
<comment type="catalytic activity">
    <reaction evidence="12">
        <text>4 Fe(2+) + O2 + 4 H(+) = 4 Fe(3+) + 2 H2O</text>
        <dbReference type="Rhea" id="RHEA:11148"/>
        <dbReference type="ChEBI" id="CHEBI:15377"/>
        <dbReference type="ChEBI" id="CHEBI:15378"/>
        <dbReference type="ChEBI" id="CHEBI:15379"/>
        <dbReference type="ChEBI" id="CHEBI:29033"/>
        <dbReference type="ChEBI" id="CHEBI:29034"/>
        <dbReference type="EC" id="1.16.3.1"/>
    </reaction>
</comment>
<dbReference type="EC" id="1.16.3.1" evidence="3"/>
<gene>
    <name evidence="13" type="ORF">INT45_004508</name>
</gene>
<dbReference type="PANTHER" id="PTHR16821">
    <property type="entry name" value="FRATAXIN"/>
    <property type="match status" value="1"/>
</dbReference>
<keyword evidence="7" id="KW-0809">Transit peptide</keyword>
<dbReference type="Gene3D" id="3.30.920.10">
    <property type="entry name" value="Frataxin/CyaY"/>
    <property type="match status" value="1"/>
</dbReference>
<dbReference type="GO" id="GO:0006826">
    <property type="term" value="P:iron ion transport"/>
    <property type="evidence" value="ECO:0007669"/>
    <property type="project" value="UniProtKB-KW"/>
</dbReference>
<dbReference type="GO" id="GO:0016226">
    <property type="term" value="P:iron-sulfur cluster assembly"/>
    <property type="evidence" value="ECO:0007669"/>
    <property type="project" value="InterPro"/>
</dbReference>
<dbReference type="Proteomes" id="UP000646827">
    <property type="component" value="Unassembled WGS sequence"/>
</dbReference>
<sequence length="139" mass="16408">MRQTYNAAHKKSFNFQHYKYRSLTIDQYHQVSDETLDHIDETLETIGEEVDLPGFDIEYAQGVMTIKLGEHGTYVLNKQPPNQQIWLSSPKSGPKRYDFDKEHKKWFYHRDNHTLDELLNEELSEIFGQSIDVLEGFDV</sequence>
<keyword evidence="11" id="KW-0496">Mitochondrion</keyword>
<dbReference type="SMART" id="SM01219">
    <property type="entry name" value="Frataxin_Cyay"/>
    <property type="match status" value="1"/>
</dbReference>
<dbReference type="GO" id="GO:0004322">
    <property type="term" value="F:ferroxidase activity"/>
    <property type="evidence" value="ECO:0007669"/>
    <property type="project" value="UniProtKB-EC"/>
</dbReference>
<dbReference type="GO" id="GO:0034986">
    <property type="term" value="F:iron chaperone activity"/>
    <property type="evidence" value="ECO:0007669"/>
    <property type="project" value="TreeGrafter"/>
</dbReference>
<dbReference type="NCBIfam" id="TIGR03422">
    <property type="entry name" value="mito_frataxin"/>
    <property type="match status" value="1"/>
</dbReference>
<organism evidence="13 14">
    <name type="scientific">Circinella minor</name>
    <dbReference type="NCBI Taxonomy" id="1195481"/>
    <lineage>
        <taxon>Eukaryota</taxon>
        <taxon>Fungi</taxon>
        <taxon>Fungi incertae sedis</taxon>
        <taxon>Mucoromycota</taxon>
        <taxon>Mucoromycotina</taxon>
        <taxon>Mucoromycetes</taxon>
        <taxon>Mucorales</taxon>
        <taxon>Lichtheimiaceae</taxon>
        <taxon>Circinella</taxon>
    </lineage>
</organism>
<evidence type="ECO:0000256" key="8">
    <source>
        <dbReference type="ARBA" id="ARBA00023002"/>
    </source>
</evidence>
<evidence type="ECO:0000256" key="1">
    <source>
        <dbReference type="ARBA" id="ARBA00004173"/>
    </source>
</evidence>
<evidence type="ECO:0000256" key="2">
    <source>
        <dbReference type="ARBA" id="ARBA00008183"/>
    </source>
</evidence>
<evidence type="ECO:0000256" key="11">
    <source>
        <dbReference type="ARBA" id="ARBA00023128"/>
    </source>
</evidence>
<dbReference type="InterPro" id="IPR020895">
    <property type="entry name" value="Frataxin_CS"/>
</dbReference>
<dbReference type="PRINTS" id="PR00904">
    <property type="entry name" value="FRATAXIN"/>
</dbReference>
<name>A0A8H7RSU3_9FUNG</name>
<keyword evidence="14" id="KW-1185">Reference proteome</keyword>
<evidence type="ECO:0000256" key="7">
    <source>
        <dbReference type="ARBA" id="ARBA00022946"/>
    </source>
</evidence>
<evidence type="ECO:0000256" key="3">
    <source>
        <dbReference type="ARBA" id="ARBA00013107"/>
    </source>
</evidence>
<dbReference type="PROSITE" id="PS50810">
    <property type="entry name" value="FRATAXIN_2"/>
    <property type="match status" value="1"/>
</dbReference>
<comment type="caution">
    <text evidence="13">The sequence shown here is derived from an EMBL/GenBank/DDBJ whole genome shotgun (WGS) entry which is preliminary data.</text>
</comment>
<proteinExistence type="inferred from homology"/>
<keyword evidence="6" id="KW-0410">Iron transport</keyword>
<keyword evidence="8" id="KW-0560">Oxidoreductase</keyword>
<keyword evidence="4" id="KW-0409">Iron storage</keyword>
<keyword evidence="9" id="KW-0408">Iron</keyword>
<dbReference type="InterPro" id="IPR036524">
    <property type="entry name" value="Frataxin/CyaY_sf"/>
</dbReference>
<dbReference type="Pfam" id="PF01491">
    <property type="entry name" value="Frataxin_Cyay"/>
    <property type="match status" value="1"/>
</dbReference>
<evidence type="ECO:0000256" key="12">
    <source>
        <dbReference type="ARBA" id="ARBA00047990"/>
    </source>
</evidence>
<keyword evidence="10" id="KW-0406">Ion transport</keyword>
<dbReference type="GO" id="GO:0008199">
    <property type="term" value="F:ferric iron binding"/>
    <property type="evidence" value="ECO:0007669"/>
    <property type="project" value="InterPro"/>
</dbReference>
<evidence type="ECO:0000256" key="6">
    <source>
        <dbReference type="ARBA" id="ARBA00022496"/>
    </source>
</evidence>
<evidence type="ECO:0000256" key="10">
    <source>
        <dbReference type="ARBA" id="ARBA00023065"/>
    </source>
</evidence>
<evidence type="ECO:0000313" key="13">
    <source>
        <dbReference type="EMBL" id="KAG2216587.1"/>
    </source>
</evidence>
<dbReference type="PANTHER" id="PTHR16821:SF2">
    <property type="entry name" value="FRATAXIN, MITOCHONDRIAL"/>
    <property type="match status" value="1"/>
</dbReference>
<dbReference type="PROSITE" id="PS01344">
    <property type="entry name" value="FRATAXIN_1"/>
    <property type="match status" value="1"/>
</dbReference>
<dbReference type="CDD" id="cd00503">
    <property type="entry name" value="Frataxin"/>
    <property type="match status" value="1"/>
</dbReference>
<evidence type="ECO:0000313" key="14">
    <source>
        <dbReference type="Proteomes" id="UP000646827"/>
    </source>
</evidence>
<dbReference type="InterPro" id="IPR017789">
    <property type="entry name" value="Frataxin"/>
</dbReference>
<accession>A0A8H7RSU3</accession>
<protein>
    <recommendedName>
        <fullName evidence="3">ferroxidase</fullName>
        <ecNumber evidence="3">1.16.3.1</ecNumber>
    </recommendedName>
</protein>
<evidence type="ECO:0000256" key="9">
    <source>
        <dbReference type="ARBA" id="ARBA00023004"/>
    </source>
</evidence>
<dbReference type="EMBL" id="JAEPRB010000384">
    <property type="protein sequence ID" value="KAG2216587.1"/>
    <property type="molecule type" value="Genomic_DNA"/>
</dbReference>
<dbReference type="SUPFAM" id="SSF55387">
    <property type="entry name" value="Frataxin/Nqo15-like"/>
    <property type="match status" value="1"/>
</dbReference>
<dbReference type="NCBIfam" id="TIGR03421">
    <property type="entry name" value="FeS_CyaY"/>
    <property type="match status" value="1"/>
</dbReference>
<dbReference type="GO" id="GO:0006879">
    <property type="term" value="P:intracellular iron ion homeostasis"/>
    <property type="evidence" value="ECO:0007669"/>
    <property type="project" value="UniProtKB-KW"/>
</dbReference>
<dbReference type="OrthoDB" id="1897642at2759"/>
<dbReference type="GO" id="GO:0051537">
    <property type="term" value="F:2 iron, 2 sulfur cluster binding"/>
    <property type="evidence" value="ECO:0007669"/>
    <property type="project" value="TreeGrafter"/>
</dbReference>
<evidence type="ECO:0000256" key="5">
    <source>
        <dbReference type="ARBA" id="ARBA00022448"/>
    </source>
</evidence>
<dbReference type="GO" id="GO:0005739">
    <property type="term" value="C:mitochondrion"/>
    <property type="evidence" value="ECO:0007669"/>
    <property type="project" value="UniProtKB-SubCell"/>
</dbReference>
<dbReference type="GO" id="GO:0008198">
    <property type="term" value="F:ferrous iron binding"/>
    <property type="evidence" value="ECO:0007669"/>
    <property type="project" value="TreeGrafter"/>
</dbReference>
<comment type="subcellular location">
    <subcellularLocation>
        <location evidence="1">Mitochondrion</location>
    </subcellularLocation>
</comment>
<reference evidence="13 14" key="1">
    <citation type="submission" date="2020-12" db="EMBL/GenBank/DDBJ databases">
        <title>Metabolic potential, ecology and presence of endohyphal bacteria is reflected in genomic diversity of Mucoromycotina.</title>
        <authorList>
            <person name="Muszewska A."/>
            <person name="Okrasinska A."/>
            <person name="Steczkiewicz K."/>
            <person name="Drgas O."/>
            <person name="Orlowska M."/>
            <person name="Perlinska-Lenart U."/>
            <person name="Aleksandrzak-Piekarczyk T."/>
            <person name="Szatraj K."/>
            <person name="Zielenkiewicz U."/>
            <person name="Pilsyk S."/>
            <person name="Malc E."/>
            <person name="Mieczkowski P."/>
            <person name="Kruszewska J.S."/>
            <person name="Biernat P."/>
            <person name="Pawlowska J."/>
        </authorList>
    </citation>
    <scope>NUCLEOTIDE SEQUENCE [LARGE SCALE GENOMIC DNA]</scope>
    <source>
        <strain evidence="13 14">CBS 142.35</strain>
    </source>
</reference>
<dbReference type="InterPro" id="IPR002908">
    <property type="entry name" value="Frataxin/CyaY"/>
</dbReference>
<keyword evidence="5" id="KW-0813">Transport</keyword>